<protein>
    <recommendedName>
        <fullName evidence="5">Cell division protein FtsL</fullName>
    </recommendedName>
</protein>
<dbReference type="EMBL" id="MHMA01000019">
    <property type="protein sequence ID" value="OGZ20272.1"/>
    <property type="molecule type" value="Genomic_DNA"/>
</dbReference>
<evidence type="ECO:0000256" key="1">
    <source>
        <dbReference type="SAM" id="Coils"/>
    </source>
</evidence>
<feature type="coiled-coil region" evidence="1">
    <location>
        <begin position="44"/>
        <end position="78"/>
    </location>
</feature>
<reference evidence="3 4" key="1">
    <citation type="journal article" date="2016" name="Nat. Commun.">
        <title>Thousands of microbial genomes shed light on interconnected biogeochemical processes in an aquifer system.</title>
        <authorList>
            <person name="Anantharaman K."/>
            <person name="Brown C.T."/>
            <person name="Hug L.A."/>
            <person name="Sharon I."/>
            <person name="Castelle C.J."/>
            <person name="Probst A.J."/>
            <person name="Thomas B.C."/>
            <person name="Singh A."/>
            <person name="Wilkins M.J."/>
            <person name="Karaoz U."/>
            <person name="Brodie E.L."/>
            <person name="Williams K.H."/>
            <person name="Hubbard S.S."/>
            <person name="Banfield J.F."/>
        </authorList>
    </citation>
    <scope>NUCLEOTIDE SEQUENCE [LARGE SCALE GENOMIC DNA]</scope>
</reference>
<evidence type="ECO:0000313" key="4">
    <source>
        <dbReference type="Proteomes" id="UP000178721"/>
    </source>
</evidence>
<sequence>MIAKNKKKQNESKQAIFFSALLGIMLFMVVGYLVVSNLKINARRTELNSQLIKLKVELNALEVKKVQLQAQVSEAADDEYLEKEARDTFNLKKPGEEVVIILPAENNESSQKKESFFQKIIDKIKFW</sequence>
<dbReference type="InterPro" id="IPR007060">
    <property type="entry name" value="FtsL/DivIC"/>
</dbReference>
<gene>
    <name evidence="3" type="ORF">A2654_01150</name>
</gene>
<keyword evidence="2" id="KW-1133">Transmembrane helix</keyword>
<name>A0A1G2E3P5_9BACT</name>
<accession>A0A1G2E3P5</accession>
<dbReference type="Pfam" id="PF04977">
    <property type="entry name" value="DivIC"/>
    <property type="match status" value="1"/>
</dbReference>
<comment type="caution">
    <text evidence="3">The sequence shown here is derived from an EMBL/GenBank/DDBJ whole genome shotgun (WGS) entry which is preliminary data.</text>
</comment>
<proteinExistence type="predicted"/>
<organism evidence="3 4">
    <name type="scientific">Candidatus Nealsonbacteria bacterium RIFCSPHIGHO2_01_FULL_43_31</name>
    <dbReference type="NCBI Taxonomy" id="1801665"/>
    <lineage>
        <taxon>Bacteria</taxon>
        <taxon>Candidatus Nealsoniibacteriota</taxon>
    </lineage>
</organism>
<feature type="transmembrane region" description="Helical" evidence="2">
    <location>
        <begin position="15"/>
        <end position="35"/>
    </location>
</feature>
<evidence type="ECO:0000256" key="2">
    <source>
        <dbReference type="SAM" id="Phobius"/>
    </source>
</evidence>
<keyword evidence="1" id="KW-0175">Coiled coil</keyword>
<keyword evidence="2" id="KW-0472">Membrane</keyword>
<evidence type="ECO:0008006" key="5">
    <source>
        <dbReference type="Google" id="ProtNLM"/>
    </source>
</evidence>
<dbReference type="AlphaFoldDB" id="A0A1G2E3P5"/>
<evidence type="ECO:0000313" key="3">
    <source>
        <dbReference type="EMBL" id="OGZ20272.1"/>
    </source>
</evidence>
<dbReference type="Proteomes" id="UP000178721">
    <property type="component" value="Unassembled WGS sequence"/>
</dbReference>
<keyword evidence="2" id="KW-0812">Transmembrane</keyword>